<name>A0A2T5XVF7_9FLAO</name>
<evidence type="ECO:0000313" key="1">
    <source>
        <dbReference type="EMBL" id="PTX07341.1"/>
    </source>
</evidence>
<dbReference type="Proteomes" id="UP000243985">
    <property type="component" value="Unassembled WGS sequence"/>
</dbReference>
<gene>
    <name evidence="1" type="ORF">C8P65_10431</name>
</gene>
<evidence type="ECO:0008006" key="3">
    <source>
        <dbReference type="Google" id="ProtNLM"/>
    </source>
</evidence>
<dbReference type="GeneID" id="84580389"/>
<comment type="caution">
    <text evidence="1">The sequence shown here is derived from an EMBL/GenBank/DDBJ whole genome shotgun (WGS) entry which is preliminary data.</text>
</comment>
<evidence type="ECO:0000313" key="2">
    <source>
        <dbReference type="Proteomes" id="UP000243985"/>
    </source>
</evidence>
<sequence length="73" mass="8570">MSTAILHAEINTIDIPIIRVLLEKFKAKKVVFEEETYVPNEVTLQAMKEVEQMRRDKNTKFFDSTEELLKSLK</sequence>
<protein>
    <recommendedName>
        <fullName evidence="3">DNA-damage-inducible protein J</fullName>
    </recommendedName>
</protein>
<organism evidence="1 2">
    <name type="scientific">Capnocytophaga leadbetteri</name>
    <dbReference type="NCBI Taxonomy" id="327575"/>
    <lineage>
        <taxon>Bacteria</taxon>
        <taxon>Pseudomonadati</taxon>
        <taxon>Bacteroidota</taxon>
        <taxon>Flavobacteriia</taxon>
        <taxon>Flavobacteriales</taxon>
        <taxon>Flavobacteriaceae</taxon>
        <taxon>Capnocytophaga</taxon>
    </lineage>
</organism>
<reference evidence="1 2" key="1">
    <citation type="submission" date="2018-04" db="EMBL/GenBank/DDBJ databases">
        <title>Genomic Encyclopedia of Archaeal and Bacterial Type Strains, Phase II (KMG-II): from individual species to whole genera.</title>
        <authorList>
            <person name="Goeker M."/>
        </authorList>
    </citation>
    <scope>NUCLEOTIDE SEQUENCE [LARGE SCALE GENOMIC DNA]</scope>
    <source>
        <strain evidence="1 2">DSM 22902</strain>
    </source>
</reference>
<dbReference type="EMBL" id="QBKG01000004">
    <property type="protein sequence ID" value="PTX07341.1"/>
    <property type="molecule type" value="Genomic_DNA"/>
</dbReference>
<dbReference type="RefSeq" id="WP_107781837.1">
    <property type="nucleotide sequence ID" value="NZ_CAUPCO010000006.1"/>
</dbReference>
<dbReference type="AlphaFoldDB" id="A0A2T5XVF7"/>
<accession>A0A2T5XVF7</accession>
<proteinExistence type="predicted"/>